<feature type="transmembrane region" description="Helical" evidence="6">
    <location>
        <begin position="243"/>
        <end position="268"/>
    </location>
</feature>
<feature type="transmembrane region" description="Helical" evidence="6">
    <location>
        <begin position="157"/>
        <end position="176"/>
    </location>
</feature>
<gene>
    <name evidence="7" type="ORF">SAMN05421842_1573</name>
</gene>
<reference evidence="7 8" key="1">
    <citation type="submission" date="2016-10" db="EMBL/GenBank/DDBJ databases">
        <authorList>
            <person name="de Groot N.N."/>
        </authorList>
    </citation>
    <scope>NUCLEOTIDE SEQUENCE [LARGE SCALE GENOMIC DNA]</scope>
    <source>
        <strain evidence="7 8">DSM 12992</strain>
    </source>
</reference>
<protein>
    <submittedName>
        <fullName evidence="7">Branched-chain amino acid transport system permease protein</fullName>
    </submittedName>
</protein>
<feature type="transmembrane region" description="Helical" evidence="6">
    <location>
        <begin position="280"/>
        <end position="299"/>
    </location>
</feature>
<feature type="transmembrane region" description="Helical" evidence="6">
    <location>
        <begin position="66"/>
        <end position="84"/>
    </location>
</feature>
<evidence type="ECO:0000256" key="3">
    <source>
        <dbReference type="ARBA" id="ARBA00022692"/>
    </source>
</evidence>
<dbReference type="PANTHER" id="PTHR30482">
    <property type="entry name" value="HIGH-AFFINITY BRANCHED-CHAIN AMINO ACID TRANSPORT SYSTEM PERMEASE"/>
    <property type="match status" value="1"/>
</dbReference>
<organism evidence="7 8">
    <name type="scientific">Clostridium uliginosum</name>
    <dbReference type="NCBI Taxonomy" id="119641"/>
    <lineage>
        <taxon>Bacteria</taxon>
        <taxon>Bacillati</taxon>
        <taxon>Bacillota</taxon>
        <taxon>Clostridia</taxon>
        <taxon>Eubacteriales</taxon>
        <taxon>Clostridiaceae</taxon>
        <taxon>Clostridium</taxon>
    </lineage>
</organism>
<dbReference type="PANTHER" id="PTHR30482:SF10">
    <property type="entry name" value="HIGH-AFFINITY BRANCHED-CHAIN AMINO ACID TRANSPORT PROTEIN BRAE"/>
    <property type="match status" value="1"/>
</dbReference>
<evidence type="ECO:0000256" key="2">
    <source>
        <dbReference type="ARBA" id="ARBA00022475"/>
    </source>
</evidence>
<evidence type="ECO:0000256" key="1">
    <source>
        <dbReference type="ARBA" id="ARBA00004651"/>
    </source>
</evidence>
<feature type="transmembrane region" description="Helical" evidence="6">
    <location>
        <begin position="119"/>
        <end position="137"/>
    </location>
</feature>
<accession>A0A1I1SQ17</accession>
<dbReference type="EMBL" id="FOMG01000057">
    <property type="protein sequence ID" value="SFD48537.1"/>
    <property type="molecule type" value="Genomic_DNA"/>
</dbReference>
<keyword evidence="8" id="KW-1185">Reference proteome</keyword>
<keyword evidence="5 6" id="KW-0472">Membrane</keyword>
<keyword evidence="4 6" id="KW-1133">Transmembrane helix</keyword>
<sequence>MIYMKEFFKKKSILILVLSLIIYAILFGLISTKVINSYYSGIINLALINIILAVSLNLIVGFTGQLCLGHAGFMSIGAYMSALITQKTGMPFIVSIIIGAIVACIFAALIGYPTLKLTGDYFAITTLAFCEIIRIVIMNIDALGGARGLTGIPKKTNFTLAFLFAVVTIVIIYNIIHSSQGRAMLSVRENEIAAQSMGINAFKYKMMAFTIGAFFAGLAGGLYSHYMGYIQPVSFDFNKSIDFLTFVVFGGMGSLSGSIIATIILTFLPELLRSMQDFRMIIYPLALILLMIFRPQGLFGDKELSLKIFKRNTKTITKSQTHNRKEA</sequence>
<dbReference type="InterPro" id="IPR001851">
    <property type="entry name" value="ABC_transp_permease"/>
</dbReference>
<dbReference type="Proteomes" id="UP000199263">
    <property type="component" value="Unassembled WGS sequence"/>
</dbReference>
<dbReference type="AlphaFoldDB" id="A0A1I1SQ17"/>
<feature type="transmembrane region" description="Helical" evidence="6">
    <location>
        <begin position="90"/>
        <end position="112"/>
    </location>
</feature>
<evidence type="ECO:0000313" key="8">
    <source>
        <dbReference type="Proteomes" id="UP000199263"/>
    </source>
</evidence>
<dbReference type="GO" id="GO:0015658">
    <property type="term" value="F:branched-chain amino acid transmembrane transporter activity"/>
    <property type="evidence" value="ECO:0007669"/>
    <property type="project" value="InterPro"/>
</dbReference>
<evidence type="ECO:0000313" key="7">
    <source>
        <dbReference type="EMBL" id="SFD48537.1"/>
    </source>
</evidence>
<dbReference type="Pfam" id="PF02653">
    <property type="entry name" value="BPD_transp_2"/>
    <property type="match status" value="1"/>
</dbReference>
<evidence type="ECO:0000256" key="5">
    <source>
        <dbReference type="ARBA" id="ARBA00023136"/>
    </source>
</evidence>
<dbReference type="GO" id="GO:0005886">
    <property type="term" value="C:plasma membrane"/>
    <property type="evidence" value="ECO:0007669"/>
    <property type="project" value="UniProtKB-SubCell"/>
</dbReference>
<feature type="transmembrane region" description="Helical" evidence="6">
    <location>
        <begin position="12"/>
        <end position="32"/>
    </location>
</feature>
<dbReference type="CDD" id="cd06581">
    <property type="entry name" value="TM_PBP1_LivM_like"/>
    <property type="match status" value="1"/>
</dbReference>
<keyword evidence="2" id="KW-1003">Cell membrane</keyword>
<proteinExistence type="predicted"/>
<keyword evidence="3 6" id="KW-0812">Transmembrane</keyword>
<name>A0A1I1SQ17_9CLOT</name>
<feature type="transmembrane region" description="Helical" evidence="6">
    <location>
        <begin position="206"/>
        <end position="223"/>
    </location>
</feature>
<feature type="transmembrane region" description="Helical" evidence="6">
    <location>
        <begin position="38"/>
        <end position="59"/>
    </location>
</feature>
<dbReference type="InterPro" id="IPR043428">
    <property type="entry name" value="LivM-like"/>
</dbReference>
<evidence type="ECO:0000256" key="6">
    <source>
        <dbReference type="SAM" id="Phobius"/>
    </source>
</evidence>
<comment type="subcellular location">
    <subcellularLocation>
        <location evidence="1">Cell membrane</location>
        <topology evidence="1">Multi-pass membrane protein</topology>
    </subcellularLocation>
</comment>
<evidence type="ECO:0000256" key="4">
    <source>
        <dbReference type="ARBA" id="ARBA00022989"/>
    </source>
</evidence>
<dbReference type="STRING" id="119641.SAMN05421842_1573"/>